<reference evidence="8 9" key="1">
    <citation type="journal article" date="2016" name="Nat. Commun.">
        <title>Ectomycorrhizal ecology is imprinted in the genome of the dominant symbiotic fungus Cenococcum geophilum.</title>
        <authorList>
            <consortium name="DOE Joint Genome Institute"/>
            <person name="Peter M."/>
            <person name="Kohler A."/>
            <person name="Ohm R.A."/>
            <person name="Kuo A."/>
            <person name="Krutzmann J."/>
            <person name="Morin E."/>
            <person name="Arend M."/>
            <person name="Barry K.W."/>
            <person name="Binder M."/>
            <person name="Choi C."/>
            <person name="Clum A."/>
            <person name="Copeland A."/>
            <person name="Grisel N."/>
            <person name="Haridas S."/>
            <person name="Kipfer T."/>
            <person name="LaButti K."/>
            <person name="Lindquist E."/>
            <person name="Lipzen A."/>
            <person name="Maire R."/>
            <person name="Meier B."/>
            <person name="Mihaltcheva S."/>
            <person name="Molinier V."/>
            <person name="Murat C."/>
            <person name="Poggeler S."/>
            <person name="Quandt C.A."/>
            <person name="Sperisen C."/>
            <person name="Tritt A."/>
            <person name="Tisserant E."/>
            <person name="Crous P.W."/>
            <person name="Henrissat B."/>
            <person name="Nehls U."/>
            <person name="Egli S."/>
            <person name="Spatafora J.W."/>
            <person name="Grigoriev I.V."/>
            <person name="Martin F.M."/>
        </authorList>
    </citation>
    <scope>NUCLEOTIDE SEQUENCE [LARGE SCALE GENOMIC DNA]</scope>
    <source>
        <strain evidence="8 9">CBS 459.81</strain>
    </source>
</reference>
<dbReference type="AlphaFoldDB" id="A0A8E2JDL8"/>
<keyword evidence="4 6" id="KW-1133">Transmembrane helix</keyword>
<feature type="transmembrane region" description="Helical" evidence="6">
    <location>
        <begin position="55"/>
        <end position="78"/>
    </location>
</feature>
<keyword evidence="9" id="KW-1185">Reference proteome</keyword>
<dbReference type="Gene3D" id="1.20.1720.10">
    <property type="entry name" value="Multidrug resistance protein D"/>
    <property type="match status" value="1"/>
</dbReference>
<proteinExistence type="predicted"/>
<evidence type="ECO:0000256" key="3">
    <source>
        <dbReference type="ARBA" id="ARBA00022692"/>
    </source>
</evidence>
<dbReference type="SUPFAM" id="SSF103473">
    <property type="entry name" value="MFS general substrate transporter"/>
    <property type="match status" value="1"/>
</dbReference>
<dbReference type="PRINTS" id="PR01036">
    <property type="entry name" value="TCRTETB"/>
</dbReference>
<dbReference type="GO" id="GO:0005886">
    <property type="term" value="C:plasma membrane"/>
    <property type="evidence" value="ECO:0007669"/>
    <property type="project" value="TreeGrafter"/>
</dbReference>
<feature type="transmembrane region" description="Helical" evidence="6">
    <location>
        <begin position="114"/>
        <end position="136"/>
    </location>
</feature>
<dbReference type="PANTHER" id="PTHR23502:SF26">
    <property type="entry name" value="MAJOR FACILITATOR SUPERFAMILY (MFS) PROFILE DOMAIN-CONTAINING PROTEIN"/>
    <property type="match status" value="1"/>
</dbReference>
<dbReference type="InterPro" id="IPR020846">
    <property type="entry name" value="MFS_dom"/>
</dbReference>
<accession>A0A8E2JDL8</accession>
<organism evidence="8 9">
    <name type="scientific">Lepidopterella palustris CBS 459.81</name>
    <dbReference type="NCBI Taxonomy" id="1314670"/>
    <lineage>
        <taxon>Eukaryota</taxon>
        <taxon>Fungi</taxon>
        <taxon>Dikarya</taxon>
        <taxon>Ascomycota</taxon>
        <taxon>Pezizomycotina</taxon>
        <taxon>Dothideomycetes</taxon>
        <taxon>Pleosporomycetidae</taxon>
        <taxon>Mytilinidiales</taxon>
        <taxon>Argynnaceae</taxon>
        <taxon>Lepidopterella</taxon>
    </lineage>
</organism>
<feature type="transmembrane region" description="Helical" evidence="6">
    <location>
        <begin position="24"/>
        <end position="43"/>
    </location>
</feature>
<dbReference type="Pfam" id="PF07690">
    <property type="entry name" value="MFS_1"/>
    <property type="match status" value="1"/>
</dbReference>
<feature type="transmembrane region" description="Helical" evidence="6">
    <location>
        <begin position="148"/>
        <end position="173"/>
    </location>
</feature>
<dbReference type="InterPro" id="IPR011701">
    <property type="entry name" value="MFS"/>
</dbReference>
<dbReference type="FunFam" id="1.20.1720.10:FF:000009">
    <property type="entry name" value="MFS multidrug transporter"/>
    <property type="match status" value="1"/>
</dbReference>
<dbReference type="OrthoDB" id="440553at2759"/>
<protein>
    <submittedName>
        <fullName evidence="8">Putative efflux pump antibiotic resistance protein</fullName>
    </submittedName>
</protein>
<evidence type="ECO:0000313" key="8">
    <source>
        <dbReference type="EMBL" id="OCK78725.1"/>
    </source>
</evidence>
<feature type="domain" description="Major facilitator superfamily (MFS) profile" evidence="7">
    <location>
        <begin position="24"/>
        <end position="313"/>
    </location>
</feature>
<gene>
    <name evidence="8" type="ORF">K432DRAFT_435819</name>
</gene>
<evidence type="ECO:0000256" key="6">
    <source>
        <dbReference type="SAM" id="Phobius"/>
    </source>
</evidence>
<dbReference type="Proteomes" id="UP000250266">
    <property type="component" value="Unassembled WGS sequence"/>
</dbReference>
<dbReference type="GO" id="GO:0022857">
    <property type="term" value="F:transmembrane transporter activity"/>
    <property type="evidence" value="ECO:0007669"/>
    <property type="project" value="InterPro"/>
</dbReference>
<evidence type="ECO:0000313" key="9">
    <source>
        <dbReference type="Proteomes" id="UP000250266"/>
    </source>
</evidence>
<evidence type="ECO:0000256" key="5">
    <source>
        <dbReference type="ARBA" id="ARBA00023136"/>
    </source>
</evidence>
<feature type="transmembrane region" description="Helical" evidence="6">
    <location>
        <begin position="179"/>
        <end position="198"/>
    </location>
</feature>
<evidence type="ECO:0000256" key="2">
    <source>
        <dbReference type="ARBA" id="ARBA00022448"/>
    </source>
</evidence>
<evidence type="ECO:0000259" key="7">
    <source>
        <dbReference type="PROSITE" id="PS50850"/>
    </source>
</evidence>
<dbReference type="EMBL" id="KV745044">
    <property type="protein sequence ID" value="OCK78725.1"/>
    <property type="molecule type" value="Genomic_DNA"/>
</dbReference>
<keyword evidence="2" id="KW-0813">Transport</keyword>
<feature type="transmembrane region" description="Helical" evidence="6">
    <location>
        <begin position="90"/>
        <end position="108"/>
    </location>
</feature>
<evidence type="ECO:0000256" key="4">
    <source>
        <dbReference type="ARBA" id="ARBA00022989"/>
    </source>
</evidence>
<sequence>MYSDDKTLPEPPYHIFNNRRKKQLVYIVSMAGLFSPLSSNIYFPALDTIAKELNVSIALVSLSITVYMIVQGIAPSFWGPLSDTTGRRPIFIGTFIVYLISNVGLGVSRNFAMLMFFRGLQAAGSAATISIGAGVIGDITTSAERGGLIGVFGGIRMLGQSIGPVFGGILTQFLGFRSIFWFLAILGATVLFLILFFLPETLRSIAGNGTVQLQGIQKPFIYKISGQPDAHLEPPRMGPKRKVTIGIILSPLKFLSEKDVFVTLFYGGIIYTIWSMVTSSTTALFTERYHLNSLLVGLAFLPNGKPTPILRKR</sequence>
<feature type="transmembrane region" description="Helical" evidence="6">
    <location>
        <begin position="260"/>
        <end position="277"/>
    </location>
</feature>
<keyword evidence="3 6" id="KW-0812">Transmembrane</keyword>
<comment type="subcellular location">
    <subcellularLocation>
        <location evidence="1">Membrane</location>
        <topology evidence="1">Multi-pass membrane protein</topology>
    </subcellularLocation>
</comment>
<dbReference type="InterPro" id="IPR036259">
    <property type="entry name" value="MFS_trans_sf"/>
</dbReference>
<keyword evidence="5 6" id="KW-0472">Membrane</keyword>
<dbReference type="PROSITE" id="PS50850">
    <property type="entry name" value="MFS"/>
    <property type="match status" value="1"/>
</dbReference>
<name>A0A8E2JDL8_9PEZI</name>
<dbReference type="PANTHER" id="PTHR23502">
    <property type="entry name" value="MAJOR FACILITATOR SUPERFAMILY"/>
    <property type="match status" value="1"/>
</dbReference>
<evidence type="ECO:0000256" key="1">
    <source>
        <dbReference type="ARBA" id="ARBA00004141"/>
    </source>
</evidence>